<sequence>MDLETKLAYTAEALALKSNLLYSDLPNFLHHVMIHFNPPLVHCPGFLCHTYNLGAVRDRRDPASARDHARGLGRVPVWAPSEAVMAVVNKWSDQPERECELEQWVAATARIVGRLQRVVAGADTPVAMIGAARWRGGAYASGVADSGALVRRLVGSVVGR</sequence>
<name>A0ABR3GHJ1_9PEZI</name>
<keyword evidence="2" id="KW-1185">Reference proteome</keyword>
<proteinExistence type="predicted"/>
<evidence type="ECO:0000313" key="1">
    <source>
        <dbReference type="EMBL" id="KAL0635413.1"/>
    </source>
</evidence>
<evidence type="ECO:0000313" key="2">
    <source>
        <dbReference type="Proteomes" id="UP001447188"/>
    </source>
</evidence>
<reference evidence="1 2" key="1">
    <citation type="submission" date="2024-02" db="EMBL/GenBank/DDBJ databases">
        <title>Discinaceae phylogenomics.</title>
        <authorList>
            <person name="Dirks A.C."/>
            <person name="James T.Y."/>
        </authorList>
    </citation>
    <scope>NUCLEOTIDE SEQUENCE [LARGE SCALE GENOMIC DNA]</scope>
    <source>
        <strain evidence="1 2">ACD0624</strain>
    </source>
</reference>
<accession>A0ABR3GHJ1</accession>
<comment type="caution">
    <text evidence="1">The sequence shown here is derived from an EMBL/GenBank/DDBJ whole genome shotgun (WGS) entry which is preliminary data.</text>
</comment>
<gene>
    <name evidence="1" type="ORF">Q9L58_005621</name>
</gene>
<protein>
    <submittedName>
        <fullName evidence="1">Uncharacterized protein</fullName>
    </submittedName>
</protein>
<dbReference type="EMBL" id="JBBBZM010000070">
    <property type="protein sequence ID" value="KAL0635413.1"/>
    <property type="molecule type" value="Genomic_DNA"/>
</dbReference>
<organism evidence="1 2">
    <name type="scientific">Discina gigas</name>
    <dbReference type="NCBI Taxonomy" id="1032678"/>
    <lineage>
        <taxon>Eukaryota</taxon>
        <taxon>Fungi</taxon>
        <taxon>Dikarya</taxon>
        <taxon>Ascomycota</taxon>
        <taxon>Pezizomycotina</taxon>
        <taxon>Pezizomycetes</taxon>
        <taxon>Pezizales</taxon>
        <taxon>Discinaceae</taxon>
        <taxon>Discina</taxon>
    </lineage>
</organism>
<dbReference type="Proteomes" id="UP001447188">
    <property type="component" value="Unassembled WGS sequence"/>
</dbReference>